<gene>
    <name evidence="8" type="ORF">LCMAC201_01860</name>
</gene>
<dbReference type="SUPFAM" id="SSF48334">
    <property type="entry name" value="DNA repair protein MutS, domain III"/>
    <property type="match status" value="1"/>
</dbReference>
<dbReference type="InterPro" id="IPR036187">
    <property type="entry name" value="DNA_mismatch_repair_MutS_sf"/>
</dbReference>
<dbReference type="InterPro" id="IPR003615">
    <property type="entry name" value="HNH_nuc"/>
</dbReference>
<protein>
    <submittedName>
        <fullName evidence="8">DNA mismatch repair ATPase</fullName>
    </submittedName>
</protein>
<dbReference type="Pfam" id="PF00488">
    <property type="entry name" value="MutS_V"/>
    <property type="match status" value="1"/>
</dbReference>
<dbReference type="InterPro" id="IPR016151">
    <property type="entry name" value="DNA_mismatch_repair_MutS_N"/>
</dbReference>
<dbReference type="SUPFAM" id="SSF52540">
    <property type="entry name" value="P-loop containing nucleoside triphosphate hydrolases"/>
    <property type="match status" value="1"/>
</dbReference>
<dbReference type="Pfam" id="PF01624">
    <property type="entry name" value="MutS_I"/>
    <property type="match status" value="1"/>
</dbReference>
<dbReference type="Pfam" id="PF05192">
    <property type="entry name" value="MutS_III"/>
    <property type="match status" value="1"/>
</dbReference>
<keyword evidence="5" id="KW-0238">DNA-binding</keyword>
<evidence type="ECO:0000256" key="4">
    <source>
        <dbReference type="ARBA" id="ARBA00022840"/>
    </source>
</evidence>
<dbReference type="SUPFAM" id="SSF55271">
    <property type="entry name" value="DNA repair protein MutS, domain I"/>
    <property type="match status" value="1"/>
</dbReference>
<dbReference type="CDD" id="cd00085">
    <property type="entry name" value="HNHc"/>
    <property type="match status" value="1"/>
</dbReference>
<evidence type="ECO:0000256" key="3">
    <source>
        <dbReference type="ARBA" id="ARBA00022763"/>
    </source>
</evidence>
<keyword evidence="4" id="KW-0067">ATP-binding</keyword>
<dbReference type="GO" id="GO:0006298">
    <property type="term" value="P:mismatch repair"/>
    <property type="evidence" value="ECO:0007669"/>
    <property type="project" value="InterPro"/>
</dbReference>
<dbReference type="InterPro" id="IPR027417">
    <property type="entry name" value="P-loop_NTPase"/>
</dbReference>
<dbReference type="PANTHER" id="PTHR11361:SF34">
    <property type="entry name" value="DNA MISMATCH REPAIR PROTEIN MSH1, MITOCHONDRIAL"/>
    <property type="match status" value="1"/>
</dbReference>
<evidence type="ECO:0000259" key="7">
    <source>
        <dbReference type="PROSITE" id="PS00486"/>
    </source>
</evidence>
<comment type="similarity">
    <text evidence="1">Belongs to the DNA mismatch repair MutS family.</text>
</comment>
<dbReference type="PIRSF" id="PIRSF037677">
    <property type="entry name" value="DNA_mis_repair_Msh6"/>
    <property type="match status" value="1"/>
</dbReference>
<dbReference type="GO" id="GO:0005524">
    <property type="term" value="F:ATP binding"/>
    <property type="evidence" value="ECO:0007669"/>
    <property type="project" value="UniProtKB-KW"/>
</dbReference>
<sequence>MKKAVIFEEYYTAQEELESEYGPQSIVLMMVGSFYEIYGVDLSDTKIGNAEEAHSILGMNMTMKSKARAHSRNNPYMVGFPDYALDEHLGKFLRANMTVAIYDQYDICYTDSNGTKKTKKGRKRTHVYTPSTYIDDTSTETNCLLAFELTEYKSVVTKQMLKKVHIAVLSLSTGKSYLLEAYDTNSDTGRAEAELYRIIHTYNPSEVIYCGKEDLKFAKLYDLGRKKVYFRTIPKTYRKSSYQNEFLKSIYVRAKDSLLSPIEYIGMEKHASVLPHFIQALQFAYEQDKLIVSRIQKPVFVESTDQLVLNNDSIYQLNLIESSFEDSNTLYEVICKARTAMGKRYIREQLLTPTMNVDTLNSRYDLIEKMQELYKEYDCLRGIADIEKKYRKMVLGTLHPYELADLRGTWSTIKSLLGMAAKMFDISPKLVEEYECFYNEYIGNFDFAMMKRCKLHDVKGSFFLEGVNKELDKMDVKLLDGKKVLHELAVAFSQWIEPEKECIVKVDSTEKEGWYLSTTKNRFKKLSVDFTTEVRYHSKTYTISWDDLELVNLKNTVKIRSPQIRRISRDITSQRERMNQKITEEYLGVLDHYTQDYGEMFIQLADAIAFIDFIYSAARVSIEYGYTRPQIKNKKGESYINIKDLRHPIIEQINDQEYVTNDISLGIKDHYGSLVYGLNMCGKTSLLRGVGCNIVLAQAGMFVSCRKFEFYPFRHLLSKMTIRDNMSKGHSTFMVEMIEVKNMLMRADPNTLVLSDELCSSTESTSGHAIVAQTIHSLTQKKAKFMFSTHLHELQQISLVTENPHVKIYHFKVHIKDTKIIFDRHIEEGGMTDLYGLEVARALGLPEEFMMGAFTVRDQLTEQPSEILSTKQSRHNAQLYVHSCSNCGSAKDLHTHHLRHQKDADKHGLIDGKFHKNRKFNLEVLCKTCHKKEHSLEN</sequence>
<dbReference type="InterPro" id="IPR000432">
    <property type="entry name" value="DNA_mismatch_repair_MutS_C"/>
</dbReference>
<dbReference type="InterPro" id="IPR007696">
    <property type="entry name" value="DNA_mismatch_repair_MutS_core"/>
</dbReference>
<organism evidence="8">
    <name type="scientific">Marseillevirus LCMAC201</name>
    <dbReference type="NCBI Taxonomy" id="2506605"/>
    <lineage>
        <taxon>Viruses</taxon>
        <taxon>Varidnaviria</taxon>
        <taxon>Bamfordvirae</taxon>
        <taxon>Nucleocytoviricota</taxon>
        <taxon>Megaviricetes</taxon>
        <taxon>Pimascovirales</taxon>
        <taxon>Pimascovirales incertae sedis</taxon>
        <taxon>Marseilleviridae</taxon>
    </lineage>
</organism>
<dbReference type="Gene3D" id="3.40.50.300">
    <property type="entry name" value="P-loop containing nucleotide triphosphate hydrolases"/>
    <property type="match status" value="1"/>
</dbReference>
<dbReference type="Gene3D" id="1.10.1420.10">
    <property type="match status" value="2"/>
</dbReference>
<accession>A0A481YXJ0</accession>
<evidence type="ECO:0000313" key="8">
    <source>
        <dbReference type="EMBL" id="QBK87284.1"/>
    </source>
</evidence>
<dbReference type="SMART" id="SM00533">
    <property type="entry name" value="MUTSd"/>
    <property type="match status" value="1"/>
</dbReference>
<proteinExistence type="inferred from homology"/>
<dbReference type="InterPro" id="IPR017261">
    <property type="entry name" value="DNA_mismatch_repair_MutS/MSH"/>
</dbReference>
<reference evidence="8" key="1">
    <citation type="journal article" date="2019" name="MBio">
        <title>Virus Genomes from Deep Sea Sediments Expand the Ocean Megavirome and Support Independent Origins of Viral Gigantism.</title>
        <authorList>
            <person name="Backstrom D."/>
            <person name="Yutin N."/>
            <person name="Jorgensen S.L."/>
            <person name="Dharamshi J."/>
            <person name="Homa F."/>
            <person name="Zaremba-Niedwiedzka K."/>
            <person name="Spang A."/>
            <person name="Wolf Y.I."/>
            <person name="Koonin E.V."/>
            <person name="Ettema T.J."/>
        </authorList>
    </citation>
    <scope>NUCLEOTIDE SEQUENCE</scope>
</reference>
<evidence type="ECO:0000256" key="2">
    <source>
        <dbReference type="ARBA" id="ARBA00022741"/>
    </source>
</evidence>
<dbReference type="PANTHER" id="PTHR11361">
    <property type="entry name" value="DNA MISMATCH REPAIR PROTEIN MUTS FAMILY MEMBER"/>
    <property type="match status" value="1"/>
</dbReference>
<name>A0A481YXJ0_9VIRU</name>
<dbReference type="GO" id="GO:0140664">
    <property type="term" value="F:ATP-dependent DNA damage sensor activity"/>
    <property type="evidence" value="ECO:0007669"/>
    <property type="project" value="InterPro"/>
</dbReference>
<feature type="domain" description="DNA mismatch repair proteins mutS family" evidence="7">
    <location>
        <begin position="751"/>
        <end position="767"/>
    </location>
</feature>
<dbReference type="SUPFAM" id="SSF53150">
    <property type="entry name" value="DNA repair protein MutS, domain II"/>
    <property type="match status" value="1"/>
</dbReference>
<dbReference type="EMBL" id="MK500347">
    <property type="protein sequence ID" value="QBK87284.1"/>
    <property type="molecule type" value="Genomic_DNA"/>
</dbReference>
<evidence type="ECO:0000256" key="5">
    <source>
        <dbReference type="ARBA" id="ARBA00023125"/>
    </source>
</evidence>
<dbReference type="Gene3D" id="3.40.1170.10">
    <property type="entry name" value="DNA repair protein MutS, domain I"/>
    <property type="match status" value="1"/>
</dbReference>
<dbReference type="InterPro" id="IPR045076">
    <property type="entry name" value="MutS"/>
</dbReference>
<evidence type="ECO:0000256" key="1">
    <source>
        <dbReference type="ARBA" id="ARBA00006271"/>
    </source>
</evidence>
<dbReference type="GO" id="GO:0030983">
    <property type="term" value="F:mismatched DNA binding"/>
    <property type="evidence" value="ECO:0007669"/>
    <property type="project" value="InterPro"/>
</dbReference>
<dbReference type="InterPro" id="IPR036678">
    <property type="entry name" value="MutS_con_dom_sf"/>
</dbReference>
<dbReference type="InterPro" id="IPR007695">
    <property type="entry name" value="DNA_mismatch_repair_MutS-lik_N"/>
</dbReference>
<keyword evidence="6" id="KW-0234">DNA repair</keyword>
<dbReference type="SMART" id="SM00534">
    <property type="entry name" value="MUTSac"/>
    <property type="match status" value="1"/>
</dbReference>
<keyword evidence="2" id="KW-0547">Nucleotide-binding</keyword>
<keyword evidence="3" id="KW-0227">DNA damage</keyword>
<evidence type="ECO:0000256" key="6">
    <source>
        <dbReference type="ARBA" id="ARBA00023204"/>
    </source>
</evidence>
<dbReference type="PROSITE" id="PS00486">
    <property type="entry name" value="DNA_MISMATCH_REPAIR_2"/>
    <property type="match status" value="1"/>
</dbReference>